<keyword evidence="2" id="KW-1185">Reference proteome</keyword>
<evidence type="ECO:0000313" key="2">
    <source>
        <dbReference type="Proteomes" id="UP000828390"/>
    </source>
</evidence>
<reference evidence="1" key="1">
    <citation type="journal article" date="2019" name="bioRxiv">
        <title>The Genome of the Zebra Mussel, Dreissena polymorpha: A Resource for Invasive Species Research.</title>
        <authorList>
            <person name="McCartney M.A."/>
            <person name="Auch B."/>
            <person name="Kono T."/>
            <person name="Mallez S."/>
            <person name="Zhang Y."/>
            <person name="Obille A."/>
            <person name="Becker A."/>
            <person name="Abrahante J.E."/>
            <person name="Garbe J."/>
            <person name="Badalamenti J.P."/>
            <person name="Herman A."/>
            <person name="Mangelson H."/>
            <person name="Liachko I."/>
            <person name="Sullivan S."/>
            <person name="Sone E.D."/>
            <person name="Koren S."/>
            <person name="Silverstein K.A.T."/>
            <person name="Beckman K.B."/>
            <person name="Gohl D.M."/>
        </authorList>
    </citation>
    <scope>NUCLEOTIDE SEQUENCE</scope>
    <source>
        <strain evidence="1">Duluth1</strain>
        <tissue evidence="1">Whole animal</tissue>
    </source>
</reference>
<name>A0A9D3YPK1_DREPO</name>
<organism evidence="1 2">
    <name type="scientific">Dreissena polymorpha</name>
    <name type="common">Zebra mussel</name>
    <name type="synonym">Mytilus polymorpha</name>
    <dbReference type="NCBI Taxonomy" id="45954"/>
    <lineage>
        <taxon>Eukaryota</taxon>
        <taxon>Metazoa</taxon>
        <taxon>Spiralia</taxon>
        <taxon>Lophotrochozoa</taxon>
        <taxon>Mollusca</taxon>
        <taxon>Bivalvia</taxon>
        <taxon>Autobranchia</taxon>
        <taxon>Heteroconchia</taxon>
        <taxon>Euheterodonta</taxon>
        <taxon>Imparidentia</taxon>
        <taxon>Neoheterodontei</taxon>
        <taxon>Myida</taxon>
        <taxon>Dreissenoidea</taxon>
        <taxon>Dreissenidae</taxon>
        <taxon>Dreissena</taxon>
    </lineage>
</organism>
<proteinExistence type="predicted"/>
<reference evidence="1" key="2">
    <citation type="submission" date="2020-11" db="EMBL/GenBank/DDBJ databases">
        <authorList>
            <person name="McCartney M.A."/>
            <person name="Auch B."/>
            <person name="Kono T."/>
            <person name="Mallez S."/>
            <person name="Becker A."/>
            <person name="Gohl D.M."/>
            <person name="Silverstein K.A.T."/>
            <person name="Koren S."/>
            <person name="Bechman K.B."/>
            <person name="Herman A."/>
            <person name="Abrahante J.E."/>
            <person name="Garbe J."/>
        </authorList>
    </citation>
    <scope>NUCLEOTIDE SEQUENCE</scope>
    <source>
        <strain evidence="1">Duluth1</strain>
        <tissue evidence="1">Whole animal</tissue>
    </source>
</reference>
<comment type="caution">
    <text evidence="1">The sequence shown here is derived from an EMBL/GenBank/DDBJ whole genome shotgun (WGS) entry which is preliminary data.</text>
</comment>
<dbReference type="EMBL" id="JAIWYP010000015">
    <property type="protein sequence ID" value="KAH3701923.1"/>
    <property type="molecule type" value="Genomic_DNA"/>
</dbReference>
<dbReference type="Proteomes" id="UP000828390">
    <property type="component" value="Unassembled WGS sequence"/>
</dbReference>
<dbReference type="AlphaFoldDB" id="A0A9D3YPK1"/>
<gene>
    <name evidence="1" type="ORF">DPMN_076920</name>
</gene>
<accession>A0A9D3YPK1</accession>
<protein>
    <submittedName>
        <fullName evidence="1">Uncharacterized protein</fullName>
    </submittedName>
</protein>
<evidence type="ECO:0000313" key="1">
    <source>
        <dbReference type="EMBL" id="KAH3701923.1"/>
    </source>
</evidence>
<sequence length="98" mass="10642">MLIAFSISQIDGSSVCSVTFPSPVDALRFLQYMRSATSFPTSLPLRLQYGQFLIGFLIISGENAIKKVSILVLTALPVWLPLATVQLPGTMSLSVRLP</sequence>